<keyword evidence="8" id="KW-0051">Antiviral defense</keyword>
<keyword evidence="2 12" id="KW-0540">Nuclease</keyword>
<protein>
    <submittedName>
        <fullName evidence="14">HNH endonuclease</fullName>
    </submittedName>
</protein>
<keyword evidence="10" id="KW-0464">Manganese</keyword>
<keyword evidence="9 12" id="KW-0238">DNA-binding</keyword>
<dbReference type="EMBL" id="SMAE01000013">
    <property type="protein sequence ID" value="TCS86963.1"/>
    <property type="molecule type" value="Genomic_DNA"/>
</dbReference>
<comment type="subunit">
    <text evidence="11">Monomer. Binds crRNA and tracrRNA.</text>
</comment>
<comment type="caution">
    <text evidence="14">The sequence shown here is derived from an EMBL/GenBank/DDBJ whole genome shotgun (WGS) entry which is preliminary data.</text>
</comment>
<evidence type="ECO:0000256" key="10">
    <source>
        <dbReference type="ARBA" id="ARBA00023211"/>
    </source>
</evidence>
<evidence type="ECO:0000256" key="8">
    <source>
        <dbReference type="ARBA" id="ARBA00023118"/>
    </source>
</evidence>
<evidence type="ECO:0000313" key="14">
    <source>
        <dbReference type="EMBL" id="TCS86963.1"/>
    </source>
</evidence>
<name>A0A4R3KRG2_9FIRM</name>
<dbReference type="Proteomes" id="UP000294567">
    <property type="component" value="Unassembled WGS sequence"/>
</dbReference>
<proteinExistence type="predicted"/>
<keyword evidence="3" id="KW-0479">Metal-binding</keyword>
<dbReference type="GO" id="GO:0046872">
    <property type="term" value="F:metal ion binding"/>
    <property type="evidence" value="ECO:0007669"/>
    <property type="project" value="UniProtKB-KW"/>
</dbReference>
<dbReference type="GO" id="GO:0003723">
    <property type="term" value="F:RNA binding"/>
    <property type="evidence" value="ECO:0007669"/>
    <property type="project" value="UniProtKB-UniRule"/>
</dbReference>
<dbReference type="GO" id="GO:0051607">
    <property type="term" value="P:defense response to virus"/>
    <property type="evidence" value="ECO:0007669"/>
    <property type="project" value="UniProtKB-KW"/>
</dbReference>
<dbReference type="GO" id="GO:0003677">
    <property type="term" value="F:DNA binding"/>
    <property type="evidence" value="ECO:0007669"/>
    <property type="project" value="UniProtKB-UniRule"/>
</dbReference>
<keyword evidence="5 12" id="KW-0378">Hydrolase</keyword>
<keyword evidence="7" id="KW-0694">RNA-binding</keyword>
<evidence type="ECO:0000256" key="5">
    <source>
        <dbReference type="ARBA" id="ARBA00022801"/>
    </source>
</evidence>
<dbReference type="InterPro" id="IPR052892">
    <property type="entry name" value="NA-targeting_endonuclease"/>
</dbReference>
<dbReference type="InterPro" id="IPR003615">
    <property type="entry name" value="HNH_nuc"/>
</dbReference>
<evidence type="ECO:0000256" key="7">
    <source>
        <dbReference type="ARBA" id="ARBA00022884"/>
    </source>
</evidence>
<organism evidence="14 15">
    <name type="scientific">Keratinibaculum paraultunense</name>
    <dbReference type="NCBI Taxonomy" id="1278232"/>
    <lineage>
        <taxon>Bacteria</taxon>
        <taxon>Bacillati</taxon>
        <taxon>Bacillota</taxon>
        <taxon>Tissierellia</taxon>
        <taxon>Tissierellales</taxon>
        <taxon>Tepidimicrobiaceae</taxon>
        <taxon>Keratinibaculum</taxon>
    </lineage>
</organism>
<evidence type="ECO:0000256" key="4">
    <source>
        <dbReference type="ARBA" id="ARBA00022759"/>
    </source>
</evidence>
<evidence type="ECO:0000313" key="15">
    <source>
        <dbReference type="Proteomes" id="UP000294567"/>
    </source>
</evidence>
<evidence type="ECO:0000256" key="12">
    <source>
        <dbReference type="PROSITE-ProRule" id="PRU01085"/>
    </source>
</evidence>
<evidence type="ECO:0000259" key="13">
    <source>
        <dbReference type="PROSITE" id="PS51749"/>
    </source>
</evidence>
<accession>A0A4R3KRG2</accession>
<dbReference type="SMART" id="SM00507">
    <property type="entry name" value="HNHc"/>
    <property type="match status" value="1"/>
</dbReference>
<keyword evidence="6" id="KW-0460">Magnesium</keyword>
<reference evidence="14 15" key="1">
    <citation type="submission" date="2019-03" db="EMBL/GenBank/DDBJ databases">
        <title>Genomic Encyclopedia of Type Strains, Phase IV (KMG-IV): sequencing the most valuable type-strain genomes for metagenomic binning, comparative biology and taxonomic classification.</title>
        <authorList>
            <person name="Goeker M."/>
        </authorList>
    </citation>
    <scope>NUCLEOTIDE SEQUENCE [LARGE SCALE GENOMIC DNA]</scope>
    <source>
        <strain evidence="14 15">DSM 26752</strain>
    </source>
</reference>
<dbReference type="AlphaFoldDB" id="A0A4R3KRG2"/>
<evidence type="ECO:0000256" key="2">
    <source>
        <dbReference type="ARBA" id="ARBA00022722"/>
    </source>
</evidence>
<sequence length="145" mass="17500">MYMNIPNSEKIYIYEREKKKCFYCGKNLKFRQITLDHYLPKSKGGTEDIFNLVLSCRKCNRLKGNKIPRNYERKIIKLFQKAFYDKMIKIGNIIVSKEDLKEEILNIDRIEEIRPNFVFQSKHMRFYIKNNTIERIILLGGKHED</sequence>
<keyword evidence="15" id="KW-1185">Reference proteome</keyword>
<gene>
    <name evidence="14" type="ORF">EDD65_11346</name>
</gene>
<dbReference type="Pfam" id="PF14279">
    <property type="entry name" value="HNH_5"/>
    <property type="match status" value="1"/>
</dbReference>
<dbReference type="InterPro" id="IPR029471">
    <property type="entry name" value="HNH_5"/>
</dbReference>
<dbReference type="InterPro" id="IPR033114">
    <property type="entry name" value="HNH_CAS9"/>
</dbReference>
<dbReference type="PROSITE" id="PS51749">
    <property type="entry name" value="HNH_CAS9"/>
    <property type="match status" value="1"/>
</dbReference>
<evidence type="ECO:0000256" key="11">
    <source>
        <dbReference type="ARBA" id="ARBA00046380"/>
    </source>
</evidence>
<comment type="cofactor">
    <cofactor evidence="1">
        <name>Mg(2+)</name>
        <dbReference type="ChEBI" id="CHEBI:18420"/>
    </cofactor>
</comment>
<dbReference type="Gene3D" id="1.10.30.50">
    <property type="match status" value="1"/>
</dbReference>
<evidence type="ECO:0000256" key="6">
    <source>
        <dbReference type="ARBA" id="ARBA00022842"/>
    </source>
</evidence>
<dbReference type="CDD" id="cd00085">
    <property type="entry name" value="HNHc"/>
    <property type="match status" value="1"/>
</dbReference>
<feature type="domain" description="HNH Cas9-type" evidence="13">
    <location>
        <begin position="1"/>
        <end position="122"/>
    </location>
</feature>
<evidence type="ECO:0000256" key="3">
    <source>
        <dbReference type="ARBA" id="ARBA00022723"/>
    </source>
</evidence>
<evidence type="ECO:0000256" key="9">
    <source>
        <dbReference type="ARBA" id="ARBA00023125"/>
    </source>
</evidence>
<dbReference type="PANTHER" id="PTHR33877">
    <property type="entry name" value="SLL1193 PROTEIN"/>
    <property type="match status" value="1"/>
</dbReference>
<dbReference type="PANTHER" id="PTHR33877:SF2">
    <property type="entry name" value="OS07G0170200 PROTEIN"/>
    <property type="match status" value="1"/>
</dbReference>
<dbReference type="GO" id="GO:0016787">
    <property type="term" value="F:hydrolase activity"/>
    <property type="evidence" value="ECO:0007669"/>
    <property type="project" value="UniProtKB-KW"/>
</dbReference>
<keyword evidence="4 12" id="KW-0255">Endonuclease</keyword>
<dbReference type="GO" id="GO:0004519">
    <property type="term" value="F:endonuclease activity"/>
    <property type="evidence" value="ECO:0007669"/>
    <property type="project" value="UniProtKB-UniRule"/>
</dbReference>
<evidence type="ECO:0000256" key="1">
    <source>
        <dbReference type="ARBA" id="ARBA00001946"/>
    </source>
</evidence>